<dbReference type="OrthoDB" id="1220286at2759"/>
<evidence type="ECO:0000313" key="3">
    <source>
        <dbReference type="Proteomes" id="UP000824120"/>
    </source>
</evidence>
<dbReference type="AlphaFoldDB" id="A0A9J5YJP7"/>
<sequence>MWRNWKWKRMAGQARGVDRKLLLYATWEDGKEADPVFEDGFFSIKINHMGLIKHQPSKSYVGGMVDYFDYVEAKNLNLADLKQMDVMCGYMNDSKIFWHKFGKFGDRWRLVSTKVEALLIEKFIPNDRVVELYFEHLDSYIEVDSGQILGHTNCTLNQEHIECDDTYNSDKFEDSENELSSDDVILERHGQKKQSFEDGRKLINDEVLRKLSNEDGDLDCVDSEDQKSLNGDSDNECFYFPKHNPKTEAKHPILALEYTFGSYTIVKSFAYLSNLFSFYSSYFWL</sequence>
<name>A0A9J5YJP7_SOLCO</name>
<accession>A0A9J5YJP7</accession>
<evidence type="ECO:0000259" key="1">
    <source>
        <dbReference type="Pfam" id="PF26130"/>
    </source>
</evidence>
<dbReference type="Proteomes" id="UP000824120">
    <property type="component" value="Chromosome 6"/>
</dbReference>
<gene>
    <name evidence="2" type="ORF">H5410_030560</name>
</gene>
<reference evidence="2 3" key="1">
    <citation type="submission" date="2020-09" db="EMBL/GenBank/DDBJ databases">
        <title>De no assembly of potato wild relative species, Solanum commersonii.</title>
        <authorList>
            <person name="Cho K."/>
        </authorList>
    </citation>
    <scope>NUCLEOTIDE SEQUENCE [LARGE SCALE GENOMIC DNA]</scope>
    <source>
        <strain evidence="2">LZ3.2</strain>
        <tissue evidence="2">Leaf</tissue>
    </source>
</reference>
<dbReference type="EMBL" id="JACXVP010000006">
    <property type="protein sequence ID" value="KAG5599190.1"/>
    <property type="molecule type" value="Genomic_DNA"/>
</dbReference>
<dbReference type="InterPro" id="IPR058594">
    <property type="entry name" value="PB1-like_dom_pln"/>
</dbReference>
<comment type="caution">
    <text evidence="2">The sequence shown here is derived from an EMBL/GenBank/DDBJ whole genome shotgun (WGS) entry which is preliminary data.</text>
</comment>
<evidence type="ECO:0000313" key="2">
    <source>
        <dbReference type="EMBL" id="KAG5599190.1"/>
    </source>
</evidence>
<keyword evidence="3" id="KW-1185">Reference proteome</keyword>
<dbReference type="Pfam" id="PF26130">
    <property type="entry name" value="PB1-like"/>
    <property type="match status" value="1"/>
</dbReference>
<organism evidence="2 3">
    <name type="scientific">Solanum commersonii</name>
    <name type="common">Commerson's wild potato</name>
    <name type="synonym">Commerson's nightshade</name>
    <dbReference type="NCBI Taxonomy" id="4109"/>
    <lineage>
        <taxon>Eukaryota</taxon>
        <taxon>Viridiplantae</taxon>
        <taxon>Streptophyta</taxon>
        <taxon>Embryophyta</taxon>
        <taxon>Tracheophyta</taxon>
        <taxon>Spermatophyta</taxon>
        <taxon>Magnoliopsida</taxon>
        <taxon>eudicotyledons</taxon>
        <taxon>Gunneridae</taxon>
        <taxon>Pentapetalae</taxon>
        <taxon>asterids</taxon>
        <taxon>lamiids</taxon>
        <taxon>Solanales</taxon>
        <taxon>Solanaceae</taxon>
        <taxon>Solanoideae</taxon>
        <taxon>Solaneae</taxon>
        <taxon>Solanum</taxon>
    </lineage>
</organism>
<feature type="domain" description="PB1-like" evidence="1">
    <location>
        <begin position="41"/>
        <end position="136"/>
    </location>
</feature>
<protein>
    <recommendedName>
        <fullName evidence="1">PB1-like domain-containing protein</fullName>
    </recommendedName>
</protein>
<proteinExistence type="predicted"/>